<accession>A0A2S6IUL3</accession>
<dbReference type="GO" id="GO:0030976">
    <property type="term" value="F:thiamine pyrophosphate binding"/>
    <property type="evidence" value="ECO:0007669"/>
    <property type="project" value="InterPro"/>
</dbReference>
<dbReference type="AlphaFoldDB" id="A0A2S6IUL3"/>
<dbReference type="Pfam" id="PF01558">
    <property type="entry name" value="POR"/>
    <property type="match status" value="1"/>
</dbReference>
<dbReference type="GO" id="GO:0016625">
    <property type="term" value="F:oxidoreductase activity, acting on the aldehyde or oxo group of donors, iron-sulfur protein as acceptor"/>
    <property type="evidence" value="ECO:0007669"/>
    <property type="project" value="UniProtKB-ARBA"/>
</dbReference>
<dbReference type="SUPFAM" id="SSF52518">
    <property type="entry name" value="Thiamin diphosphate-binding fold (THDP-binding)"/>
    <property type="match status" value="2"/>
</dbReference>
<keyword evidence="6" id="KW-0670">Pyruvate</keyword>
<dbReference type="EMBL" id="PTJD01000003">
    <property type="protein sequence ID" value="PPK97726.1"/>
    <property type="molecule type" value="Genomic_DNA"/>
</dbReference>
<dbReference type="InterPro" id="IPR002880">
    <property type="entry name" value="Pyrv_Fd/Flavodoxin_OxRdtase_N"/>
</dbReference>
<evidence type="ECO:0000256" key="1">
    <source>
        <dbReference type="ARBA" id="ARBA00023002"/>
    </source>
</evidence>
<organism evidence="6 7">
    <name type="scientific">Kineococcus xinjiangensis</name>
    <dbReference type="NCBI Taxonomy" id="512762"/>
    <lineage>
        <taxon>Bacteria</taxon>
        <taxon>Bacillati</taxon>
        <taxon>Actinomycetota</taxon>
        <taxon>Actinomycetes</taxon>
        <taxon>Kineosporiales</taxon>
        <taxon>Kineosporiaceae</taxon>
        <taxon>Kineococcus</taxon>
    </lineage>
</organism>
<dbReference type="GO" id="GO:0045333">
    <property type="term" value="P:cellular respiration"/>
    <property type="evidence" value="ECO:0007669"/>
    <property type="project" value="UniProtKB-ARBA"/>
</dbReference>
<evidence type="ECO:0000259" key="5">
    <source>
        <dbReference type="Pfam" id="PF20169"/>
    </source>
</evidence>
<feature type="domain" description="DUF6537" evidence="5">
    <location>
        <begin position="969"/>
        <end position="1163"/>
    </location>
</feature>
<dbReference type="NCBIfam" id="NF009588">
    <property type="entry name" value="PRK13029.1"/>
    <property type="match status" value="1"/>
</dbReference>
<feature type="region of interest" description="Disordered" evidence="2">
    <location>
        <begin position="700"/>
        <end position="726"/>
    </location>
</feature>
<feature type="domain" description="Pyruvate/ketoisovalerate oxidoreductase catalytic" evidence="3">
    <location>
        <begin position="741"/>
        <end position="929"/>
    </location>
</feature>
<reference evidence="6 7" key="1">
    <citation type="submission" date="2018-02" db="EMBL/GenBank/DDBJ databases">
        <title>Genomic Encyclopedia of Archaeal and Bacterial Type Strains, Phase II (KMG-II): from individual species to whole genera.</title>
        <authorList>
            <person name="Goeker M."/>
        </authorList>
    </citation>
    <scope>NUCLEOTIDE SEQUENCE [LARGE SCALE GENOMIC DNA]</scope>
    <source>
        <strain evidence="6 7">DSM 22857</strain>
    </source>
</reference>
<keyword evidence="7" id="KW-1185">Reference proteome</keyword>
<dbReference type="InterPro" id="IPR046667">
    <property type="entry name" value="DUF6537"/>
</dbReference>
<sequence>MIETVELAGAGEPRSLDLGDRYRPGTRPVLLTGVQAVARLLVEQHVRDARAGQRTATFVSGYQGSPLAGIDKALTSVPALRREHDVRLVPGVNEELGATAVWGSQTELPAGTRTHDGVLGVWYGKGPGVDRSGDAIRHASMYGVHPRGGVLALAGDDPASKSSTVPCVSERTLASFQVPVLYPRNAEELVTLGLYGVALSRASGCWVGLKIVSDVADGLFTVDRDFAALDVRIPRIEWQGRPWEYVQRRMANPTDSLIAEADLVGPRWAVVEEFGNLNPLDEVTVDPADAWFGIAAAGAQYDSVRQALADLGLDDARLERAGIRLLRIGMPFPLSRGPLERFARGLEQLLVVEEKTAFVETQVRDLLYGRSGAPAVLGKKGPDGRALIPAGGALTADSLAAPLRSLLRRRVDLTPPARTPRTTLSLTPVDASAARKPYFCSGCPHNRSTVLPEGSIGGGGIGCHTMVTIASRESSQVTGLTQMGGEGAQWIGQAPFTDVPHIFQNVGDGTFFHSGQLALQACVAAGVNITYKVLHNQVVAMTGAQHAEASLSVPDLTRKLHAEGVKKVVVCAEEPERYGRGAKWAPGTLVWHRDRLDEAQRMLREVPGVTVIIYDQMCAAEARRLRKRGQLEQRSKRVLINEAVCEGCGDCGRKSNCLSVQPVDTEFGRKTRIDQTSCNTDYTCLEGDCPSFVTVQVPVTKKSGGKKPRTSAGAPPQAPAVPDPQLPVPSPTYDVFLAGVGGTGIVTVNAVLATAALVDGLRSAGLDQTGLSQKAGPVTSHLRLSAPGALGTGDVANRVSAGHAHALLAFDLLVGTDAKNLPVASQASTVAVASTSKTPTGEMVYDPGVRYPQERELLDRLTRSTAQVHTLDALGAAEVLFGTTTVANLLVVGAAFQAGALPLRAASIEEAIRLNGVEVAKNVAAFRWGRLAVADPAAFAAATAPATAERQVPDGSRFLDGSPLAGETRRLAGIRAAALRDFGGDDLARRYVDLVELAWEAERRAGQATRFSEAVASSLHRLWAYKDEYEVARLLTDPQLIADLMAQVPGATGPTFNLHPPALRAMGLKHKIHLGPRFAPAMRALARAKVVRGTPLDVFGYARVRRVERALAAEFEALVRHLAAGLDAAGYEAACEVVESAELVRGYEDIKLDSVQRYRDRRAELGSPLPEPVVKLLG</sequence>
<feature type="domain" description="Thiamine pyrophosphate enzyme TPP-binding" evidence="4">
    <location>
        <begin position="460"/>
        <end position="548"/>
    </location>
</feature>
<dbReference type="GO" id="GO:0000287">
    <property type="term" value="F:magnesium ion binding"/>
    <property type="evidence" value="ECO:0007669"/>
    <property type="project" value="UniProtKB-ARBA"/>
</dbReference>
<gene>
    <name evidence="6" type="ORF">CLV92_103261</name>
</gene>
<evidence type="ECO:0000259" key="3">
    <source>
        <dbReference type="Pfam" id="PF01558"/>
    </source>
</evidence>
<evidence type="ECO:0000313" key="6">
    <source>
        <dbReference type="EMBL" id="PPK97726.1"/>
    </source>
</evidence>
<proteinExistence type="predicted"/>
<dbReference type="Gene3D" id="3.40.50.970">
    <property type="match status" value="1"/>
</dbReference>
<feature type="compositionally biased region" description="Pro residues" evidence="2">
    <location>
        <begin position="716"/>
        <end position="726"/>
    </location>
</feature>
<evidence type="ECO:0000259" key="4">
    <source>
        <dbReference type="Pfam" id="PF02775"/>
    </source>
</evidence>
<dbReference type="Pfam" id="PF02775">
    <property type="entry name" value="TPP_enzyme_C"/>
    <property type="match status" value="1"/>
</dbReference>
<dbReference type="Pfam" id="PF20169">
    <property type="entry name" value="DUF6537"/>
    <property type="match status" value="1"/>
</dbReference>
<dbReference type="NCBIfam" id="NF009589">
    <property type="entry name" value="PRK13030.1"/>
    <property type="match status" value="1"/>
</dbReference>
<dbReference type="PANTHER" id="PTHR48084:SF3">
    <property type="entry name" value="SUBUNIT OF PYRUVATE:FLAVODOXIN OXIDOREDUCTASE"/>
    <property type="match status" value="1"/>
</dbReference>
<dbReference type="InterPro" id="IPR011766">
    <property type="entry name" value="TPP_enzyme_TPP-bd"/>
</dbReference>
<dbReference type="InterPro" id="IPR029061">
    <property type="entry name" value="THDP-binding"/>
</dbReference>
<dbReference type="SUPFAM" id="SSF53323">
    <property type="entry name" value="Pyruvate-ferredoxin oxidoreductase, PFOR, domain III"/>
    <property type="match status" value="1"/>
</dbReference>
<dbReference type="Gene3D" id="3.40.920.10">
    <property type="entry name" value="Pyruvate-ferredoxin oxidoreductase, PFOR, domain III"/>
    <property type="match status" value="1"/>
</dbReference>
<dbReference type="PANTHER" id="PTHR48084">
    <property type="entry name" value="2-OXOGLUTARATE OXIDOREDUCTASE SUBUNIT KORB-RELATED"/>
    <property type="match status" value="1"/>
</dbReference>
<protein>
    <submittedName>
        <fullName evidence="6">Indolepyruvate ferredoxin oxidoreductase</fullName>
    </submittedName>
</protein>
<comment type="caution">
    <text evidence="6">The sequence shown here is derived from an EMBL/GenBank/DDBJ whole genome shotgun (WGS) entry which is preliminary data.</text>
</comment>
<dbReference type="InterPro" id="IPR002869">
    <property type="entry name" value="Pyrv_flavodox_OxRed_cen"/>
</dbReference>
<dbReference type="Proteomes" id="UP000239485">
    <property type="component" value="Unassembled WGS sequence"/>
</dbReference>
<keyword evidence="1" id="KW-0560">Oxidoreductase</keyword>
<name>A0A2S6IUL3_9ACTN</name>
<evidence type="ECO:0000256" key="2">
    <source>
        <dbReference type="SAM" id="MobiDB-lite"/>
    </source>
</evidence>
<dbReference type="InterPro" id="IPR019752">
    <property type="entry name" value="Pyrv/ketoisovalerate_OxRed_cat"/>
</dbReference>
<dbReference type="CDD" id="cd07034">
    <property type="entry name" value="TPP_PYR_PFOR_IOR-alpha_like"/>
    <property type="match status" value="1"/>
</dbReference>
<evidence type="ECO:0000313" key="7">
    <source>
        <dbReference type="Proteomes" id="UP000239485"/>
    </source>
</evidence>
<dbReference type="InterPro" id="IPR051457">
    <property type="entry name" value="2-oxoacid:Fd_oxidoreductase"/>
</dbReference>